<organism evidence="3 4">
    <name type="scientific">Meloidogyne incognita</name>
    <name type="common">Southern root-knot nematode worm</name>
    <name type="synonym">Oxyuris incognita</name>
    <dbReference type="NCBI Taxonomy" id="6306"/>
    <lineage>
        <taxon>Eukaryota</taxon>
        <taxon>Metazoa</taxon>
        <taxon>Ecdysozoa</taxon>
        <taxon>Nematoda</taxon>
        <taxon>Chromadorea</taxon>
        <taxon>Rhabditida</taxon>
        <taxon>Tylenchina</taxon>
        <taxon>Tylenchomorpha</taxon>
        <taxon>Tylenchoidea</taxon>
        <taxon>Meloidogynidae</taxon>
        <taxon>Meloidogyninae</taxon>
        <taxon>Meloidogyne</taxon>
        <taxon>Meloidogyne incognita group</taxon>
    </lineage>
</organism>
<dbReference type="AlphaFoldDB" id="A0A914KWP0"/>
<accession>A0A914KWP0</accession>
<keyword evidence="3" id="KW-1185">Reference proteome</keyword>
<evidence type="ECO:0000313" key="4">
    <source>
        <dbReference type="WBParaSite" id="Minc3s00143g05931"/>
    </source>
</evidence>
<protein>
    <submittedName>
        <fullName evidence="4">Candidate secreted effector</fullName>
    </submittedName>
</protein>
<sequence length="133" mass="15350">MTKTIKVVLASQLLFLVVCNVSFVKYSNAMHEIQHKKPKPDSVQTPTNNNNDPINPLYVKKSTHPQILKLKEAEEQRKKDIEIKYPNPIVRANRFEKTDSFLKRTSGHRIPADYTSIVEDNPDDGWENTGCWK</sequence>
<evidence type="ECO:0000256" key="2">
    <source>
        <dbReference type="SAM" id="SignalP"/>
    </source>
</evidence>
<dbReference type="Proteomes" id="UP000887563">
    <property type="component" value="Unplaced"/>
</dbReference>
<feature type="signal peptide" evidence="2">
    <location>
        <begin position="1"/>
        <end position="29"/>
    </location>
</feature>
<feature type="compositionally biased region" description="Low complexity" evidence="1">
    <location>
        <begin position="45"/>
        <end position="56"/>
    </location>
</feature>
<evidence type="ECO:0000256" key="1">
    <source>
        <dbReference type="SAM" id="MobiDB-lite"/>
    </source>
</evidence>
<name>A0A914KWP0_MELIC</name>
<proteinExistence type="predicted"/>
<evidence type="ECO:0000313" key="3">
    <source>
        <dbReference type="Proteomes" id="UP000887563"/>
    </source>
</evidence>
<feature type="chain" id="PRO_5036928451" evidence="2">
    <location>
        <begin position="30"/>
        <end position="133"/>
    </location>
</feature>
<feature type="region of interest" description="Disordered" evidence="1">
    <location>
        <begin position="35"/>
        <end position="58"/>
    </location>
</feature>
<reference evidence="4" key="1">
    <citation type="submission" date="2022-11" db="UniProtKB">
        <authorList>
            <consortium name="WormBaseParasite"/>
        </authorList>
    </citation>
    <scope>IDENTIFICATION</scope>
</reference>
<keyword evidence="2" id="KW-0732">Signal</keyword>
<dbReference type="WBParaSite" id="Minc3s00143g05931">
    <property type="protein sequence ID" value="Minc3s00143g05931"/>
    <property type="gene ID" value="Minc3s00143g05931"/>
</dbReference>